<dbReference type="PANTHER" id="PTHR45708">
    <property type="entry name" value="ENDOCHITINASE"/>
    <property type="match status" value="1"/>
</dbReference>
<dbReference type="PROSITE" id="PS01095">
    <property type="entry name" value="GH18_1"/>
    <property type="match status" value="1"/>
</dbReference>
<accession>A0A3M7A8A4</accession>
<protein>
    <recommendedName>
        <fullName evidence="2">chitinase</fullName>
        <ecNumber evidence="2">3.2.1.14</ecNumber>
    </recommendedName>
</protein>
<dbReference type="Proteomes" id="UP000276864">
    <property type="component" value="Unassembled WGS sequence"/>
</dbReference>
<dbReference type="InterPro" id="IPR001579">
    <property type="entry name" value="Glyco_hydro_18_chit_AS"/>
</dbReference>
<comment type="similarity">
    <text evidence="9">Belongs to the glycosyl hydrolase 18 family.</text>
</comment>
<reference evidence="12 13" key="1">
    <citation type="journal article" date="2018" name="BMC Genomics">
        <title>Genomic evidence for intraspecific hybridization in a clonal and extremely halotolerant yeast.</title>
        <authorList>
            <person name="Gostincar C."/>
            <person name="Stajich J.E."/>
            <person name="Zupancic J."/>
            <person name="Zalar P."/>
            <person name="Gunde-Cimerman N."/>
        </authorList>
    </citation>
    <scope>NUCLEOTIDE SEQUENCE [LARGE SCALE GENOMIC DNA]</scope>
    <source>
        <strain evidence="12 13">EXF-6651</strain>
    </source>
</reference>
<evidence type="ECO:0000313" key="12">
    <source>
        <dbReference type="EMBL" id="RMY23683.1"/>
    </source>
</evidence>
<evidence type="ECO:0000256" key="1">
    <source>
        <dbReference type="ARBA" id="ARBA00000822"/>
    </source>
</evidence>
<keyword evidence="5" id="KW-0119">Carbohydrate metabolism</keyword>
<dbReference type="Gene3D" id="3.20.20.80">
    <property type="entry name" value="Glycosidases"/>
    <property type="match status" value="1"/>
</dbReference>
<evidence type="ECO:0000256" key="9">
    <source>
        <dbReference type="RuleBase" id="RU004453"/>
    </source>
</evidence>
<evidence type="ECO:0000256" key="6">
    <source>
        <dbReference type="ARBA" id="ARBA00023295"/>
    </source>
</evidence>
<dbReference type="VEuPathDB" id="FungiDB:BTJ68_07373"/>
<sequence length="496" mass="53525">MAHRSIAPNGAETHSPPPTTFVTFTAPTPTPVENIQITQDTVQIEKDLEALANDASRAYVDFNQRISRIRTLLNDILLRVSGSSKQLESTMGSSTSSLGFPTLSALPTPSNPGPVRNYSAPASTIVPTGTDSIYQIIPGKTYTASYTALITTTISDHGSASVATSAVPTYSLQAQPPVYQFDPDANDNLAVYWGQTPNTTADGLLQLCENADVDIVILAFLNQFYPENGQGYPGINFGPACDPASINQQQKAPGLLDCSRFATQIQACQALGKPVLLSLGGYLANTSFVSDNQAEHFAETLWNLFGAGREELGIRPFGPDLILDGFDIDNENHNTSFYNTFAASLRKQFDKDPKKKRYYISAAPQCPTPDESIPLQAMRQADFVWVQFYNNPSCNLNSTGFEKSVQDWAVQLANWTTSTNATVAEKTPKMYIGAPAFAEAGSGYVNGLELAGYLAKVKNLDLPNLGGVMLWDGTMGALNVDEFGASYLDYAKAAVQ</sequence>
<evidence type="ECO:0000256" key="10">
    <source>
        <dbReference type="SAM" id="MobiDB-lite"/>
    </source>
</evidence>
<organism evidence="12 13">
    <name type="scientific">Hortaea werneckii</name>
    <name type="common">Black yeast</name>
    <name type="synonym">Cladosporium werneckii</name>
    <dbReference type="NCBI Taxonomy" id="91943"/>
    <lineage>
        <taxon>Eukaryota</taxon>
        <taxon>Fungi</taxon>
        <taxon>Dikarya</taxon>
        <taxon>Ascomycota</taxon>
        <taxon>Pezizomycotina</taxon>
        <taxon>Dothideomycetes</taxon>
        <taxon>Dothideomycetidae</taxon>
        <taxon>Mycosphaerellales</taxon>
        <taxon>Teratosphaeriaceae</taxon>
        <taxon>Hortaea</taxon>
    </lineage>
</organism>
<dbReference type="PANTHER" id="PTHR45708:SF49">
    <property type="entry name" value="ENDOCHITINASE"/>
    <property type="match status" value="1"/>
</dbReference>
<dbReference type="EC" id="3.2.1.14" evidence="2"/>
<gene>
    <name evidence="12" type="ORF">D0866_11593</name>
</gene>
<evidence type="ECO:0000256" key="8">
    <source>
        <dbReference type="RuleBase" id="RU000489"/>
    </source>
</evidence>
<feature type="region of interest" description="Disordered" evidence="10">
    <location>
        <begin position="88"/>
        <end position="112"/>
    </location>
</feature>
<evidence type="ECO:0000256" key="2">
    <source>
        <dbReference type="ARBA" id="ARBA00012729"/>
    </source>
</evidence>
<dbReference type="GO" id="GO:0005576">
    <property type="term" value="C:extracellular region"/>
    <property type="evidence" value="ECO:0007669"/>
    <property type="project" value="TreeGrafter"/>
</dbReference>
<dbReference type="SUPFAM" id="SSF51445">
    <property type="entry name" value="(Trans)glycosidases"/>
    <property type="match status" value="1"/>
</dbReference>
<dbReference type="GO" id="GO:0006032">
    <property type="term" value="P:chitin catabolic process"/>
    <property type="evidence" value="ECO:0007669"/>
    <property type="project" value="UniProtKB-KW"/>
</dbReference>
<comment type="catalytic activity">
    <reaction evidence="1">
        <text>Random endo-hydrolysis of N-acetyl-beta-D-glucosaminide (1-&gt;4)-beta-linkages in chitin and chitodextrins.</text>
        <dbReference type="EC" id="3.2.1.14"/>
    </reaction>
</comment>
<dbReference type="GO" id="GO:0000272">
    <property type="term" value="P:polysaccharide catabolic process"/>
    <property type="evidence" value="ECO:0007669"/>
    <property type="project" value="UniProtKB-KW"/>
</dbReference>
<evidence type="ECO:0000256" key="3">
    <source>
        <dbReference type="ARBA" id="ARBA00022801"/>
    </source>
</evidence>
<dbReference type="EMBL" id="QWIM01001594">
    <property type="protein sequence ID" value="RMY23683.1"/>
    <property type="molecule type" value="Genomic_DNA"/>
</dbReference>
<comment type="caution">
    <text evidence="12">The sequence shown here is derived from an EMBL/GenBank/DDBJ whole genome shotgun (WGS) entry which is preliminary data.</text>
</comment>
<evidence type="ECO:0000256" key="4">
    <source>
        <dbReference type="ARBA" id="ARBA00023024"/>
    </source>
</evidence>
<evidence type="ECO:0000259" key="11">
    <source>
        <dbReference type="PROSITE" id="PS51910"/>
    </source>
</evidence>
<evidence type="ECO:0000256" key="5">
    <source>
        <dbReference type="ARBA" id="ARBA00023277"/>
    </source>
</evidence>
<dbReference type="InterPro" id="IPR017853">
    <property type="entry name" value="GH"/>
</dbReference>
<dbReference type="InterPro" id="IPR001223">
    <property type="entry name" value="Glyco_hydro18_cat"/>
</dbReference>
<keyword evidence="4" id="KW-0146">Chitin degradation</keyword>
<keyword evidence="7" id="KW-0624">Polysaccharide degradation</keyword>
<keyword evidence="3 8" id="KW-0378">Hydrolase</keyword>
<evidence type="ECO:0000256" key="7">
    <source>
        <dbReference type="ARBA" id="ARBA00023326"/>
    </source>
</evidence>
<feature type="region of interest" description="Disordered" evidence="10">
    <location>
        <begin position="1"/>
        <end position="20"/>
    </location>
</feature>
<evidence type="ECO:0000313" key="13">
    <source>
        <dbReference type="Proteomes" id="UP000276864"/>
    </source>
</evidence>
<dbReference type="AlphaFoldDB" id="A0A3M7A8A4"/>
<name>A0A3M7A8A4_HORWE</name>
<dbReference type="Pfam" id="PF00704">
    <property type="entry name" value="Glyco_hydro_18"/>
    <property type="match status" value="1"/>
</dbReference>
<feature type="compositionally biased region" description="Polar residues" evidence="10">
    <location>
        <begin position="88"/>
        <end position="99"/>
    </location>
</feature>
<keyword evidence="6 8" id="KW-0326">Glycosidase</keyword>
<feature type="domain" description="GH18" evidence="11">
    <location>
        <begin position="187"/>
        <end position="496"/>
    </location>
</feature>
<dbReference type="PROSITE" id="PS51910">
    <property type="entry name" value="GH18_2"/>
    <property type="match status" value="1"/>
</dbReference>
<proteinExistence type="inferred from homology"/>
<dbReference type="GO" id="GO:0008843">
    <property type="term" value="F:endochitinase activity"/>
    <property type="evidence" value="ECO:0007669"/>
    <property type="project" value="UniProtKB-EC"/>
</dbReference>
<dbReference type="InterPro" id="IPR050542">
    <property type="entry name" value="Glycosyl_Hydrlase18_Chitinase"/>
</dbReference>